<protein>
    <submittedName>
        <fullName evidence="2">Uncharacterized protein</fullName>
    </submittedName>
</protein>
<feature type="compositionally biased region" description="Polar residues" evidence="1">
    <location>
        <begin position="158"/>
        <end position="168"/>
    </location>
</feature>
<evidence type="ECO:0000256" key="1">
    <source>
        <dbReference type="SAM" id="MobiDB-lite"/>
    </source>
</evidence>
<evidence type="ECO:0000313" key="3">
    <source>
        <dbReference type="Proteomes" id="UP000246702"/>
    </source>
</evidence>
<dbReference type="EMBL" id="MSFK01000018">
    <property type="protein sequence ID" value="PWY83802.1"/>
    <property type="molecule type" value="Genomic_DNA"/>
</dbReference>
<comment type="caution">
    <text evidence="2">The sequence shown here is derived from an EMBL/GenBank/DDBJ whole genome shotgun (WGS) entry which is preliminary data.</text>
</comment>
<dbReference type="OrthoDB" id="4500473at2759"/>
<gene>
    <name evidence="2" type="ORF">BO94DRAFT_536477</name>
</gene>
<reference evidence="2 3" key="1">
    <citation type="submission" date="2016-12" db="EMBL/GenBank/DDBJ databases">
        <title>The genomes of Aspergillus section Nigri reveals drivers in fungal speciation.</title>
        <authorList>
            <consortium name="DOE Joint Genome Institute"/>
            <person name="Vesth T.C."/>
            <person name="Nybo J."/>
            <person name="Theobald S."/>
            <person name="Brandl J."/>
            <person name="Frisvad J.C."/>
            <person name="Nielsen K.F."/>
            <person name="Lyhne E.K."/>
            <person name="Kogle M.E."/>
            <person name="Kuo A."/>
            <person name="Riley R."/>
            <person name="Clum A."/>
            <person name="Nolan M."/>
            <person name="Lipzen A."/>
            <person name="Salamov A."/>
            <person name="Henrissat B."/>
            <person name="Wiebenga A."/>
            <person name="De Vries R.P."/>
            <person name="Grigoriev I.V."/>
            <person name="Mortensen U.H."/>
            <person name="Andersen M.R."/>
            <person name="Baker S.E."/>
        </authorList>
    </citation>
    <scope>NUCLEOTIDE SEQUENCE [LARGE SCALE GENOMIC DNA]</scope>
    <source>
        <strain evidence="2 3">CBS 115572</strain>
    </source>
</reference>
<dbReference type="RefSeq" id="XP_025466270.1">
    <property type="nucleotide sequence ID" value="XM_025612026.1"/>
</dbReference>
<accession>A0A317WF00</accession>
<dbReference type="AlphaFoldDB" id="A0A317WF00"/>
<evidence type="ECO:0000313" key="2">
    <source>
        <dbReference type="EMBL" id="PWY83802.1"/>
    </source>
</evidence>
<dbReference type="GeneID" id="37114169"/>
<organism evidence="2 3">
    <name type="scientific">Aspergillus sclerotioniger CBS 115572</name>
    <dbReference type="NCBI Taxonomy" id="1450535"/>
    <lineage>
        <taxon>Eukaryota</taxon>
        <taxon>Fungi</taxon>
        <taxon>Dikarya</taxon>
        <taxon>Ascomycota</taxon>
        <taxon>Pezizomycotina</taxon>
        <taxon>Eurotiomycetes</taxon>
        <taxon>Eurotiomycetidae</taxon>
        <taxon>Eurotiales</taxon>
        <taxon>Aspergillaceae</taxon>
        <taxon>Aspergillus</taxon>
        <taxon>Aspergillus subgen. Circumdati</taxon>
    </lineage>
</organism>
<feature type="region of interest" description="Disordered" evidence="1">
    <location>
        <begin position="152"/>
        <end position="182"/>
    </location>
</feature>
<proteinExistence type="predicted"/>
<keyword evidence="3" id="KW-1185">Reference proteome</keyword>
<name>A0A317WF00_9EURO</name>
<dbReference type="Proteomes" id="UP000246702">
    <property type="component" value="Unassembled WGS sequence"/>
</dbReference>
<sequence>MWFLLSDFSTRKGGDIKLGIVIEHPYRPTSNLASEGNGLPADLALPPMGCFIERHHEHPKHGDIPVMTRVWNAFLERVVKKAQEKKPPTEEVRFDRVDQEVWTFDHELDEKCMKDIVAVPKVRKYMKSGRRSVYVITAVWITHTPLRKAVRPLPNVSGEASSGQTGSTAGAEGGGQSTNAGNDLYRRYKHQSGIVLGYRTHMIYMDGSDVKCVEPGGSSAEREQAIGCPDSLCLGR</sequence>